<accession>A0A059FSW9</accession>
<evidence type="ECO:0000256" key="1">
    <source>
        <dbReference type="SAM" id="SignalP"/>
    </source>
</evidence>
<proteinExistence type="predicted"/>
<reference evidence="2 3" key="1">
    <citation type="journal article" date="2014" name="Antonie Van Leeuwenhoek">
        <title>Hyphomonas beringensis sp. nov. and Hyphomonas chukchiensis sp. nov., isolated from surface seawater of the Bering Sea and Chukchi Sea.</title>
        <authorList>
            <person name="Li C."/>
            <person name="Lai Q."/>
            <person name="Li G."/>
            <person name="Dong C."/>
            <person name="Wang J."/>
            <person name="Liao Y."/>
            <person name="Shao Z."/>
        </authorList>
    </citation>
    <scope>NUCLEOTIDE SEQUENCE [LARGE SCALE GENOMIC DNA]</scope>
    <source>
        <strain evidence="2 3">MHS-2</strain>
    </source>
</reference>
<protein>
    <submittedName>
        <fullName evidence="2">Uncharacterized protein</fullName>
    </submittedName>
</protein>
<keyword evidence="3" id="KW-1185">Reference proteome</keyword>
<organism evidence="2 3">
    <name type="scientific">Hyphomonas johnsonii MHS-2</name>
    <dbReference type="NCBI Taxonomy" id="1280950"/>
    <lineage>
        <taxon>Bacteria</taxon>
        <taxon>Pseudomonadati</taxon>
        <taxon>Pseudomonadota</taxon>
        <taxon>Alphaproteobacteria</taxon>
        <taxon>Hyphomonadales</taxon>
        <taxon>Hyphomonadaceae</taxon>
        <taxon>Hyphomonas</taxon>
    </lineage>
</organism>
<comment type="caution">
    <text evidence="2">The sequence shown here is derived from an EMBL/GenBank/DDBJ whole genome shotgun (WGS) entry which is preliminary data.</text>
</comment>
<dbReference type="STRING" id="1280950.HJO_00425"/>
<dbReference type="Proteomes" id="UP000025171">
    <property type="component" value="Unassembled WGS sequence"/>
</dbReference>
<evidence type="ECO:0000313" key="3">
    <source>
        <dbReference type="Proteomes" id="UP000025171"/>
    </source>
</evidence>
<sequence length="70" mass="7373">MFSRICLILAGACLAGAADATPLDPPGAETYSLEIPYSVPVARDNDLAANELKLVALILTAFASHMREPD</sequence>
<feature type="signal peptide" evidence="1">
    <location>
        <begin position="1"/>
        <end position="17"/>
    </location>
</feature>
<gene>
    <name evidence="2" type="ORF">HJO_00425</name>
</gene>
<evidence type="ECO:0000313" key="2">
    <source>
        <dbReference type="EMBL" id="KCZ93795.1"/>
    </source>
</evidence>
<dbReference type="RefSeq" id="WP_035612430.1">
    <property type="nucleotide sequence ID" value="NZ_ARYK01000001.1"/>
</dbReference>
<dbReference type="EMBL" id="ARYK01000001">
    <property type="protein sequence ID" value="KCZ93795.1"/>
    <property type="molecule type" value="Genomic_DNA"/>
</dbReference>
<name>A0A059FSW9_9PROT</name>
<keyword evidence="1" id="KW-0732">Signal</keyword>
<feature type="chain" id="PRO_5001573349" evidence="1">
    <location>
        <begin position="18"/>
        <end position="70"/>
    </location>
</feature>
<dbReference type="PATRIC" id="fig|1280950.3.peg.87"/>
<dbReference type="AlphaFoldDB" id="A0A059FSW9"/>